<reference evidence="1" key="2">
    <citation type="submission" date="2018-05" db="EMBL/GenBank/DDBJ databases">
        <title>OpunRS2 (Oryza punctata Reference Sequence Version 2).</title>
        <authorList>
            <person name="Zhang J."/>
            <person name="Kudrna D."/>
            <person name="Lee S."/>
            <person name="Talag J."/>
            <person name="Welchert J."/>
            <person name="Wing R.A."/>
        </authorList>
    </citation>
    <scope>NUCLEOTIDE SEQUENCE [LARGE SCALE GENOMIC DNA]</scope>
</reference>
<accession>A0A0E0L7M0</accession>
<dbReference type="Gramene" id="OPUNC06G02550.1">
    <property type="protein sequence ID" value="OPUNC06G02550.1"/>
    <property type="gene ID" value="OPUNC06G02550"/>
</dbReference>
<evidence type="ECO:0000313" key="1">
    <source>
        <dbReference type="EnsemblPlants" id="OPUNC06G02550.1"/>
    </source>
</evidence>
<dbReference type="Proteomes" id="UP000026962">
    <property type="component" value="Chromosome 6"/>
</dbReference>
<dbReference type="AlphaFoldDB" id="A0A0E0L7M0"/>
<dbReference type="HOGENOM" id="CLU_2780281_0_0_1"/>
<protein>
    <submittedName>
        <fullName evidence="1">Uncharacterized protein</fullName>
    </submittedName>
</protein>
<name>A0A0E0L7M0_ORYPU</name>
<proteinExistence type="predicted"/>
<organism evidence="1">
    <name type="scientific">Oryza punctata</name>
    <name type="common">Red rice</name>
    <dbReference type="NCBI Taxonomy" id="4537"/>
    <lineage>
        <taxon>Eukaryota</taxon>
        <taxon>Viridiplantae</taxon>
        <taxon>Streptophyta</taxon>
        <taxon>Embryophyta</taxon>
        <taxon>Tracheophyta</taxon>
        <taxon>Spermatophyta</taxon>
        <taxon>Magnoliopsida</taxon>
        <taxon>Liliopsida</taxon>
        <taxon>Poales</taxon>
        <taxon>Poaceae</taxon>
        <taxon>BOP clade</taxon>
        <taxon>Oryzoideae</taxon>
        <taxon>Oryzeae</taxon>
        <taxon>Oryzinae</taxon>
        <taxon>Oryza</taxon>
    </lineage>
</organism>
<reference evidence="1" key="1">
    <citation type="submission" date="2015-04" db="UniProtKB">
        <authorList>
            <consortium name="EnsemblPlants"/>
        </authorList>
    </citation>
    <scope>IDENTIFICATION</scope>
</reference>
<dbReference type="EnsemblPlants" id="OPUNC06G02550.1">
    <property type="protein sequence ID" value="OPUNC06G02550.1"/>
    <property type="gene ID" value="OPUNC06G02550"/>
</dbReference>
<evidence type="ECO:0000313" key="2">
    <source>
        <dbReference type="Proteomes" id="UP000026962"/>
    </source>
</evidence>
<sequence length="69" mass="7348">MVHRVVVSEFGEKFSEPLLGSWEPSDGDRALVAAVGPSTTSCSFYDEDDGLLSNLICVSPTIATSSKIQ</sequence>
<keyword evidence="2" id="KW-1185">Reference proteome</keyword>